<accession>A0AAW9A6A8</accession>
<dbReference type="GO" id="GO:0005975">
    <property type="term" value="P:carbohydrate metabolic process"/>
    <property type="evidence" value="ECO:0007669"/>
    <property type="project" value="InterPro"/>
</dbReference>
<dbReference type="AlphaFoldDB" id="A0AAW9A6A8"/>
<dbReference type="InterPro" id="IPR043129">
    <property type="entry name" value="ATPase_NBD"/>
</dbReference>
<keyword evidence="3 4" id="KW-0418">Kinase</keyword>
<dbReference type="GO" id="GO:0016301">
    <property type="term" value="F:kinase activity"/>
    <property type="evidence" value="ECO:0007669"/>
    <property type="project" value="UniProtKB-KW"/>
</dbReference>
<feature type="domain" description="Carbohydrate kinase FGGY C-terminal" evidence="6">
    <location>
        <begin position="260"/>
        <end position="450"/>
    </location>
</feature>
<evidence type="ECO:0000313" key="7">
    <source>
        <dbReference type="EMBL" id="MDW0116138.1"/>
    </source>
</evidence>
<dbReference type="PIRSF" id="PIRSF000538">
    <property type="entry name" value="GlpK"/>
    <property type="match status" value="1"/>
</dbReference>
<dbReference type="Pfam" id="PF02782">
    <property type="entry name" value="FGGY_C"/>
    <property type="match status" value="1"/>
</dbReference>
<dbReference type="PANTHER" id="PTHR43095:SF3">
    <property type="entry name" value="L-XYLULOSE_3-KETO-L-GULONATE KINASE"/>
    <property type="match status" value="1"/>
</dbReference>
<dbReference type="Pfam" id="PF00370">
    <property type="entry name" value="FGGY_N"/>
    <property type="match status" value="1"/>
</dbReference>
<dbReference type="RefSeq" id="WP_283732828.1">
    <property type="nucleotide sequence ID" value="NZ_CP125968.1"/>
</dbReference>
<dbReference type="InterPro" id="IPR000577">
    <property type="entry name" value="Carb_kinase_FGGY"/>
</dbReference>
<evidence type="ECO:0000256" key="1">
    <source>
        <dbReference type="ARBA" id="ARBA00009156"/>
    </source>
</evidence>
<evidence type="ECO:0000259" key="5">
    <source>
        <dbReference type="Pfam" id="PF00370"/>
    </source>
</evidence>
<feature type="domain" description="Carbohydrate kinase FGGY N-terminal" evidence="5">
    <location>
        <begin position="5"/>
        <end position="249"/>
    </location>
</feature>
<dbReference type="InterPro" id="IPR018484">
    <property type="entry name" value="FGGY_N"/>
</dbReference>
<dbReference type="Gene3D" id="3.30.420.40">
    <property type="match status" value="2"/>
</dbReference>
<name>A0AAW9A6A8_9BACL</name>
<evidence type="ECO:0000256" key="2">
    <source>
        <dbReference type="ARBA" id="ARBA00022679"/>
    </source>
</evidence>
<evidence type="ECO:0000259" key="6">
    <source>
        <dbReference type="Pfam" id="PF02782"/>
    </source>
</evidence>
<evidence type="ECO:0000256" key="3">
    <source>
        <dbReference type="ARBA" id="ARBA00022777"/>
    </source>
</evidence>
<reference evidence="7 8" key="1">
    <citation type="submission" date="2023-06" db="EMBL/GenBank/DDBJ databases">
        <title>Sporosarcina sp. nov., isolated from Korean traditional fermented seafood 'Jeotgal'.</title>
        <authorList>
            <person name="Yang A.I."/>
            <person name="Shin N.-R."/>
        </authorList>
    </citation>
    <scope>NUCLEOTIDE SEQUENCE [LARGE SCALE GENOMIC DNA]</scope>
    <source>
        <strain evidence="7 8">KCTC43456</strain>
    </source>
</reference>
<dbReference type="InterPro" id="IPR050406">
    <property type="entry name" value="FGGY_Carb_Kinase"/>
</dbReference>
<keyword evidence="2 4" id="KW-0808">Transferase</keyword>
<sequence>MKKNYIVTIDAGTTNLKVSLFHINGTIINSIVRSVHMIQSGNERFELDMTLLWEKVASSIRELIEQTAIHPSSILNIGITGQGEGCWLVDSQYMPVRNAILWMDKRAAKLLSEIPIDEQLNYEAITYSGLVPGSTIALLKWLDKNEPSSLSKAKWCLTCKDWIRLKLTSVARTDYSDISTSMLDMKFGKVSSEVFDLLEIPHLGRLIPPIHYAGENGGTITEEAASLTGLLEGTPVVIGSLDIIANALGSGAINEGEISITIGTTCSIQRLIATLPPNHDGKGSTQFGASPGQYLKMAGSMAGTPNIDWITNVLYETDFRDQQEKDDFFALLDDEMKAVPIGAGGVLYHPYIMVGERAPFYNPYASAQFFGIQQSTSKAHLSRAVYEGIALSIRDCLDSAIGVKRIVLNGGGSNSVLLPQIIADCTGTEVVKLVGKEITSKGAFFLAAVQSGVYESLDKAVQTTTTVEKSYLPIKENAELYDDLFKLYKQIRTSNIENWELRHQFMNKVKNRVEEKVCEPY</sequence>
<dbReference type="EC" id="2.7.1.-" evidence="7"/>
<dbReference type="InterPro" id="IPR018485">
    <property type="entry name" value="FGGY_C"/>
</dbReference>
<protein>
    <submittedName>
        <fullName evidence="7">FGGY-family carbohydrate kinase</fullName>
        <ecNumber evidence="7">2.7.1.-</ecNumber>
    </submittedName>
</protein>
<dbReference type="InterPro" id="IPR018483">
    <property type="entry name" value="Carb_kinase_FGGY_CS"/>
</dbReference>
<dbReference type="CDD" id="cd07802">
    <property type="entry name" value="ASKHA_NBD_FGGY_EcLyxK-like"/>
    <property type="match status" value="1"/>
</dbReference>
<comment type="caution">
    <text evidence="7">The sequence shown here is derived from an EMBL/GenBank/DDBJ whole genome shotgun (WGS) entry which is preliminary data.</text>
</comment>
<dbReference type="PANTHER" id="PTHR43095">
    <property type="entry name" value="SUGAR KINASE"/>
    <property type="match status" value="1"/>
</dbReference>
<dbReference type="EMBL" id="JAUBDJ010000002">
    <property type="protein sequence ID" value="MDW0116138.1"/>
    <property type="molecule type" value="Genomic_DNA"/>
</dbReference>
<evidence type="ECO:0000313" key="8">
    <source>
        <dbReference type="Proteomes" id="UP001271648"/>
    </source>
</evidence>
<comment type="similarity">
    <text evidence="1 4">Belongs to the FGGY kinase family.</text>
</comment>
<dbReference type="SUPFAM" id="SSF53067">
    <property type="entry name" value="Actin-like ATPase domain"/>
    <property type="match status" value="2"/>
</dbReference>
<evidence type="ECO:0000256" key="4">
    <source>
        <dbReference type="RuleBase" id="RU003733"/>
    </source>
</evidence>
<dbReference type="PROSITE" id="PS00445">
    <property type="entry name" value="FGGY_KINASES_2"/>
    <property type="match status" value="1"/>
</dbReference>
<dbReference type="Proteomes" id="UP001271648">
    <property type="component" value="Unassembled WGS sequence"/>
</dbReference>
<gene>
    <name evidence="7" type="ORF">QTL97_04270</name>
</gene>
<proteinExistence type="inferred from homology"/>
<organism evidence="7 8">
    <name type="scientific">Sporosarcina thermotolerans</name>
    <dbReference type="NCBI Taxonomy" id="633404"/>
    <lineage>
        <taxon>Bacteria</taxon>
        <taxon>Bacillati</taxon>
        <taxon>Bacillota</taxon>
        <taxon>Bacilli</taxon>
        <taxon>Bacillales</taxon>
        <taxon>Caryophanaceae</taxon>
        <taxon>Sporosarcina</taxon>
    </lineage>
</organism>
<dbReference type="GO" id="GO:0016773">
    <property type="term" value="F:phosphotransferase activity, alcohol group as acceptor"/>
    <property type="evidence" value="ECO:0007669"/>
    <property type="project" value="InterPro"/>
</dbReference>
<keyword evidence="8" id="KW-1185">Reference proteome</keyword>